<dbReference type="CDD" id="cd01949">
    <property type="entry name" value="GGDEF"/>
    <property type="match status" value="1"/>
</dbReference>
<dbReference type="Pfam" id="PF13426">
    <property type="entry name" value="PAS_9"/>
    <property type="match status" value="1"/>
</dbReference>
<dbReference type="SUPFAM" id="SSF55785">
    <property type="entry name" value="PYP-like sensor domain (PAS domain)"/>
    <property type="match status" value="2"/>
</dbReference>
<dbReference type="NCBIfam" id="TIGR00254">
    <property type="entry name" value="GGDEF"/>
    <property type="match status" value="1"/>
</dbReference>
<dbReference type="Proteomes" id="UP001500795">
    <property type="component" value="Unassembled WGS sequence"/>
</dbReference>
<evidence type="ECO:0000259" key="4">
    <source>
        <dbReference type="PROSITE" id="PS50883"/>
    </source>
</evidence>
<dbReference type="SMART" id="SM00267">
    <property type="entry name" value="GGDEF"/>
    <property type="match status" value="1"/>
</dbReference>
<dbReference type="InterPro" id="IPR013655">
    <property type="entry name" value="PAS_fold_3"/>
</dbReference>
<evidence type="ECO:0000259" key="2">
    <source>
        <dbReference type="PROSITE" id="PS50112"/>
    </source>
</evidence>
<feature type="domain" description="GGDEF" evidence="5">
    <location>
        <begin position="322"/>
        <end position="454"/>
    </location>
</feature>
<dbReference type="Gene3D" id="3.30.70.270">
    <property type="match status" value="1"/>
</dbReference>
<dbReference type="InterPro" id="IPR035919">
    <property type="entry name" value="EAL_sf"/>
</dbReference>
<dbReference type="Pfam" id="PF08447">
    <property type="entry name" value="PAS_3"/>
    <property type="match status" value="1"/>
</dbReference>
<dbReference type="Pfam" id="PF00563">
    <property type="entry name" value="EAL"/>
    <property type="match status" value="1"/>
</dbReference>
<feature type="domain" description="PAS" evidence="2">
    <location>
        <begin position="166"/>
        <end position="211"/>
    </location>
</feature>
<feature type="domain" description="EAL" evidence="4">
    <location>
        <begin position="463"/>
        <end position="717"/>
    </location>
</feature>
<dbReference type="PROSITE" id="PS50113">
    <property type="entry name" value="PAC"/>
    <property type="match status" value="2"/>
</dbReference>
<dbReference type="SMART" id="SM00086">
    <property type="entry name" value="PAC"/>
    <property type="match status" value="2"/>
</dbReference>
<dbReference type="Gene3D" id="3.30.450.20">
    <property type="entry name" value="PAS domain"/>
    <property type="match status" value="2"/>
</dbReference>
<evidence type="ECO:0000313" key="6">
    <source>
        <dbReference type="EMBL" id="GAA3530563.1"/>
    </source>
</evidence>
<gene>
    <name evidence="6" type="ORF">GCM10022394_07330</name>
</gene>
<evidence type="ECO:0000256" key="1">
    <source>
        <dbReference type="SAM" id="MobiDB-lite"/>
    </source>
</evidence>
<feature type="domain" description="PAC" evidence="3">
    <location>
        <begin position="239"/>
        <end position="291"/>
    </location>
</feature>
<accession>A0ABP6VCS6</accession>
<dbReference type="EMBL" id="BAABCX010000001">
    <property type="protein sequence ID" value="GAA3530563.1"/>
    <property type="molecule type" value="Genomic_DNA"/>
</dbReference>
<dbReference type="Gene3D" id="2.10.70.100">
    <property type="match status" value="1"/>
</dbReference>
<dbReference type="SMART" id="SM00091">
    <property type="entry name" value="PAS"/>
    <property type="match status" value="2"/>
</dbReference>
<dbReference type="CDD" id="cd01948">
    <property type="entry name" value="EAL"/>
    <property type="match status" value="1"/>
</dbReference>
<dbReference type="InterPro" id="IPR001610">
    <property type="entry name" value="PAC"/>
</dbReference>
<dbReference type="PROSITE" id="PS50887">
    <property type="entry name" value="GGDEF"/>
    <property type="match status" value="1"/>
</dbReference>
<evidence type="ECO:0000313" key="7">
    <source>
        <dbReference type="Proteomes" id="UP001500795"/>
    </source>
</evidence>
<dbReference type="SMART" id="SM00052">
    <property type="entry name" value="EAL"/>
    <property type="match status" value="1"/>
</dbReference>
<dbReference type="PANTHER" id="PTHR44757:SF2">
    <property type="entry name" value="BIOFILM ARCHITECTURE MAINTENANCE PROTEIN MBAA"/>
    <property type="match status" value="1"/>
</dbReference>
<evidence type="ECO:0000259" key="5">
    <source>
        <dbReference type="PROSITE" id="PS50887"/>
    </source>
</evidence>
<comment type="caution">
    <text evidence="6">The sequence shown here is derived from an EMBL/GenBank/DDBJ whole genome shotgun (WGS) entry which is preliminary data.</text>
</comment>
<dbReference type="PROSITE" id="PS50883">
    <property type="entry name" value="EAL"/>
    <property type="match status" value="1"/>
</dbReference>
<dbReference type="InterPro" id="IPR035965">
    <property type="entry name" value="PAS-like_dom_sf"/>
</dbReference>
<dbReference type="PANTHER" id="PTHR44757">
    <property type="entry name" value="DIGUANYLATE CYCLASE DGCP"/>
    <property type="match status" value="1"/>
</dbReference>
<dbReference type="CDD" id="cd00130">
    <property type="entry name" value="PAS"/>
    <property type="match status" value="2"/>
</dbReference>
<proteinExistence type="predicted"/>
<dbReference type="InterPro" id="IPR052155">
    <property type="entry name" value="Biofilm_reg_signaling"/>
</dbReference>
<feature type="domain" description="PAC" evidence="3">
    <location>
        <begin position="117"/>
        <end position="169"/>
    </location>
</feature>
<dbReference type="InterPro" id="IPR000160">
    <property type="entry name" value="GGDEF_dom"/>
</dbReference>
<sequence>MIFGKNALENAPDGQDYTDENNSKIISLNEPSQNEHSLQHTLASLRLAQRVAHIGNWDWTLGSDEVTCSEEAFRILGLLPTPQGALPYSSFIKCIHTDDRPRYQAHIKQTLQERKNYHLKYRIVRPNGVVRFIYEEGGFITLEGDASVCMFGVIQDITERHRDEERFRLAAKVFDSVGDGIMVTDTTGNIVAVNAAFSQITGYQVSEVEGRKPSLLSSGKHDQSFYYAMWAGLRTHDYWQGEIWNRRKNGEMYPQMLTINAIRDQWGKATHYVGAFSDITRLKNEERLYQLANYDMLTGLPNRSLLLERMQRAFSRVKRSGSMVAVLMVDLDGLKRVNDSLGHVAGDQLIQSAAARLAASMREDDTVARWGGDEFVIVLAVRDEREVVVVVERVLDSLREPLQLDNHEVIVGASIGISLYPQDSQDAQTLLRDADTAMYRVKAEGRNNYCFFESEMNVQALARLNLEADLRRAIERDELCLHYQPKVDLKSGCITGVEALIRWQHPTRGLLLPDDFIPLAEETGLVMPIGEWVLHTACTQARKWQQAGYPAITMAVNLSAKQFRQAGLVERVSSVLQQTDLAPHYLELELTESLLIEDIDRVVATLQELRSLGVGLSIDEFGTGYSSLAYLQRFPIHTLKISRAFIGGIPEQSGGATIALAVLALANKLGLKTVAEGIENKAQQAFLTEHGCNLGQGFLFSRPLSAAQLAVLQGQGRRYGVQD</sequence>
<dbReference type="InterPro" id="IPR029787">
    <property type="entry name" value="Nucleotide_cyclase"/>
</dbReference>
<organism evidence="6 7">
    <name type="scientific">Zobellella aerophila</name>
    <dbReference type="NCBI Taxonomy" id="870480"/>
    <lineage>
        <taxon>Bacteria</taxon>
        <taxon>Pseudomonadati</taxon>
        <taxon>Pseudomonadota</taxon>
        <taxon>Gammaproteobacteria</taxon>
        <taxon>Aeromonadales</taxon>
        <taxon>Aeromonadaceae</taxon>
        <taxon>Zobellella</taxon>
    </lineage>
</organism>
<feature type="region of interest" description="Disordered" evidence="1">
    <location>
        <begin position="1"/>
        <end position="21"/>
    </location>
</feature>
<dbReference type="PROSITE" id="PS50112">
    <property type="entry name" value="PAS"/>
    <property type="match status" value="1"/>
</dbReference>
<protein>
    <submittedName>
        <fullName evidence="6">EAL domain-containing protein</fullName>
    </submittedName>
</protein>
<name>A0ABP6VCS6_9GAMM</name>
<dbReference type="InterPro" id="IPR001633">
    <property type="entry name" value="EAL_dom"/>
</dbReference>
<dbReference type="SUPFAM" id="SSF55073">
    <property type="entry name" value="Nucleotide cyclase"/>
    <property type="match status" value="1"/>
</dbReference>
<reference evidence="7" key="1">
    <citation type="journal article" date="2019" name="Int. J. Syst. Evol. Microbiol.">
        <title>The Global Catalogue of Microorganisms (GCM) 10K type strain sequencing project: providing services to taxonomists for standard genome sequencing and annotation.</title>
        <authorList>
            <consortium name="The Broad Institute Genomics Platform"/>
            <consortium name="The Broad Institute Genome Sequencing Center for Infectious Disease"/>
            <person name="Wu L."/>
            <person name="Ma J."/>
        </authorList>
    </citation>
    <scope>NUCLEOTIDE SEQUENCE [LARGE SCALE GENOMIC DNA]</scope>
    <source>
        <strain evidence="7">JCM 17110</strain>
    </source>
</reference>
<dbReference type="InterPro" id="IPR000700">
    <property type="entry name" value="PAS-assoc_C"/>
</dbReference>
<keyword evidence="7" id="KW-1185">Reference proteome</keyword>
<dbReference type="InterPro" id="IPR043128">
    <property type="entry name" value="Rev_trsase/Diguanyl_cyclase"/>
</dbReference>
<dbReference type="InterPro" id="IPR000014">
    <property type="entry name" value="PAS"/>
</dbReference>
<evidence type="ECO:0000259" key="3">
    <source>
        <dbReference type="PROSITE" id="PS50113"/>
    </source>
</evidence>
<dbReference type="SUPFAM" id="SSF141868">
    <property type="entry name" value="EAL domain-like"/>
    <property type="match status" value="1"/>
</dbReference>
<dbReference type="NCBIfam" id="TIGR00229">
    <property type="entry name" value="sensory_box"/>
    <property type="match status" value="1"/>
</dbReference>
<dbReference type="Gene3D" id="3.20.20.450">
    <property type="entry name" value="EAL domain"/>
    <property type="match status" value="1"/>
</dbReference>
<dbReference type="Pfam" id="PF00990">
    <property type="entry name" value="GGDEF"/>
    <property type="match status" value="1"/>
</dbReference>